<reference evidence="2 3" key="1">
    <citation type="submission" date="2016-07" db="EMBL/GenBank/DDBJ databases">
        <title>Characterization of three bacteriophages infecting bacteria isolated from shrimp culture pond water.</title>
        <authorList>
            <person name="Khoa H.V."/>
        </authorList>
    </citation>
    <scope>NUCLEOTIDE SEQUENCE [LARGE SCALE GENOMIC DNA]</scope>
</reference>
<evidence type="ECO:0000313" key="2">
    <source>
        <dbReference type="EMBL" id="BAV39273.1"/>
    </source>
</evidence>
<organism evidence="2 3">
    <name type="scientific">Tenacibaculum phage pT24</name>
    <dbReference type="NCBI Taxonomy" id="1880590"/>
    <lineage>
        <taxon>Viruses</taxon>
        <taxon>Duplodnaviria</taxon>
        <taxon>Heunggongvirae</taxon>
        <taxon>Uroviricota</taxon>
        <taxon>Caudoviricetes</taxon>
        <taxon>Kungbxnavirus</taxon>
        <taxon>Kungbxnavirus pT24</taxon>
    </lineage>
</organism>
<proteinExistence type="predicted"/>
<dbReference type="EMBL" id="LC168164">
    <property type="protein sequence ID" value="BAV39273.1"/>
    <property type="molecule type" value="Genomic_DNA"/>
</dbReference>
<feature type="compositionally biased region" description="Acidic residues" evidence="1">
    <location>
        <begin position="238"/>
        <end position="257"/>
    </location>
</feature>
<sequence>MNKDFEFNENNANFDSLIPKDITGHSIYEGGSLQGLSEYKEFGVEEQKTKIEKEAKDLVKSLLGVYFDVDLINNDDHLKAIQAVETSNLLGLLESARYAQHAVSTLMLKIDAGMHADIQIYSILIELQKSALDIQMKVAQYSRTLSPYLRSLKEDIEEAGNTTINVLSRVETDDVSKKLDGGIEGDSKQIGEKAFRGALAMNQYFKDMMEDIEESKKERKETNQAEMKQSEEKNTEYIDFEEISDEDEPDGYLDEEE</sequence>
<gene>
    <name evidence="2" type="ORF">BPT24_147</name>
</gene>
<feature type="region of interest" description="Disordered" evidence="1">
    <location>
        <begin position="213"/>
        <end position="257"/>
    </location>
</feature>
<protein>
    <submittedName>
        <fullName evidence="2">Uncharacterized protein</fullName>
    </submittedName>
</protein>
<feature type="compositionally biased region" description="Basic and acidic residues" evidence="1">
    <location>
        <begin position="214"/>
        <end position="236"/>
    </location>
</feature>
<evidence type="ECO:0000256" key="1">
    <source>
        <dbReference type="SAM" id="MobiDB-lite"/>
    </source>
</evidence>
<keyword evidence="3" id="KW-1185">Reference proteome</keyword>
<evidence type="ECO:0000313" key="3">
    <source>
        <dbReference type="Proteomes" id="UP000224877"/>
    </source>
</evidence>
<name>A0A1B4XWT3_9CAUD</name>
<dbReference type="Proteomes" id="UP000224877">
    <property type="component" value="Segment"/>
</dbReference>
<accession>A0A1B4XWT3</accession>